<comment type="caution">
    <text evidence="5">The sequence shown here is derived from an EMBL/GenBank/DDBJ whole genome shotgun (WGS) entry which is preliminary data.</text>
</comment>
<dbReference type="Gene3D" id="3.40.50.150">
    <property type="entry name" value="Vaccinia Virus protein VP39"/>
    <property type="match status" value="1"/>
</dbReference>
<reference evidence="5" key="1">
    <citation type="submission" date="2021-06" db="EMBL/GenBank/DDBJ databases">
        <authorList>
            <person name="Kallberg Y."/>
            <person name="Tangrot J."/>
            <person name="Rosling A."/>
        </authorList>
    </citation>
    <scope>NUCLEOTIDE SEQUENCE</scope>
    <source>
        <strain evidence="5">FL966</strain>
    </source>
</reference>
<dbReference type="GO" id="GO:0008168">
    <property type="term" value="F:methyltransferase activity"/>
    <property type="evidence" value="ECO:0007669"/>
    <property type="project" value="UniProtKB-KW"/>
</dbReference>
<keyword evidence="1 4" id="KW-0489">Methyltransferase</keyword>
<evidence type="ECO:0000256" key="2">
    <source>
        <dbReference type="ARBA" id="ARBA00022679"/>
    </source>
</evidence>
<feature type="non-terminal residue" evidence="5">
    <location>
        <position position="1"/>
    </location>
</feature>
<evidence type="ECO:0000256" key="3">
    <source>
        <dbReference type="ARBA" id="ARBA00022691"/>
    </source>
</evidence>
<dbReference type="AlphaFoldDB" id="A0A9N9K8Y9"/>
<proteinExistence type="inferred from homology"/>
<evidence type="ECO:0000313" key="6">
    <source>
        <dbReference type="Proteomes" id="UP000789759"/>
    </source>
</evidence>
<keyword evidence="6" id="KW-1185">Reference proteome</keyword>
<evidence type="ECO:0000256" key="1">
    <source>
        <dbReference type="ARBA" id="ARBA00022603"/>
    </source>
</evidence>
<dbReference type="EMBL" id="CAJVQA010040513">
    <property type="protein sequence ID" value="CAG8813104.1"/>
    <property type="molecule type" value="Genomic_DNA"/>
</dbReference>
<dbReference type="InterPro" id="IPR001525">
    <property type="entry name" value="C5_MeTfrase"/>
</dbReference>
<dbReference type="Proteomes" id="UP000789759">
    <property type="component" value="Unassembled WGS sequence"/>
</dbReference>
<dbReference type="Gene3D" id="3.90.120.10">
    <property type="entry name" value="DNA Methylase, subunit A, domain 2"/>
    <property type="match status" value="1"/>
</dbReference>
<dbReference type="SUPFAM" id="SSF53335">
    <property type="entry name" value="S-adenosyl-L-methionine-dependent methyltransferases"/>
    <property type="match status" value="1"/>
</dbReference>
<comment type="similarity">
    <text evidence="4">Belongs to the class I-like SAM-binding methyltransferase superfamily. C5-methyltransferase family.</text>
</comment>
<sequence>HYAFKASGSIGEVVGAFDINATANIIYRYNFEKNCSSSIIHQRNIESLSLDYYDSFKANIWLMSPPCQPYTRTGLLRGSEDIRSKSFIYLIDLLDKINNPPTYILIENVKGFEESETRDILIKQLNNCHYNYQEFFITPLQLGIPNSRLRYYMLAKKQQLEFKNSDNSRILNHIPCSSYDQDFVDIRKTNNSNLIEEKITDFKLNIVPIEKYLKIDDDVRYSIPNKILLKYGKLFDMILDIVKPSSTRSCCFTKGYYHYVEGTGSILQLNEELDAPQLFRQQLPDHEILTSLSLLRLRYFTEYEISQIMGFPKEFLFPDEITLKQRYRVLGNSINVNVVSELI</sequence>
<dbReference type="Pfam" id="PF00145">
    <property type="entry name" value="DNA_methylase"/>
    <property type="match status" value="1"/>
</dbReference>
<feature type="non-terminal residue" evidence="5">
    <location>
        <position position="343"/>
    </location>
</feature>
<dbReference type="OrthoDB" id="414133at2759"/>
<keyword evidence="3 4" id="KW-0949">S-adenosyl-L-methionine</keyword>
<dbReference type="PANTHER" id="PTHR46098">
    <property type="entry name" value="TRNA (CYTOSINE(38)-C(5))-METHYLTRANSFERASE"/>
    <property type="match status" value="1"/>
</dbReference>
<dbReference type="GO" id="GO:0032259">
    <property type="term" value="P:methylation"/>
    <property type="evidence" value="ECO:0007669"/>
    <property type="project" value="UniProtKB-KW"/>
</dbReference>
<dbReference type="PANTHER" id="PTHR46098:SF1">
    <property type="entry name" value="TRNA (CYTOSINE(38)-C(5))-METHYLTRANSFERASE"/>
    <property type="match status" value="1"/>
</dbReference>
<dbReference type="InterPro" id="IPR050750">
    <property type="entry name" value="C5-MTase"/>
</dbReference>
<evidence type="ECO:0000256" key="4">
    <source>
        <dbReference type="PROSITE-ProRule" id="PRU01016"/>
    </source>
</evidence>
<dbReference type="InterPro" id="IPR029063">
    <property type="entry name" value="SAM-dependent_MTases_sf"/>
</dbReference>
<accession>A0A9N9K8Y9</accession>
<organism evidence="5 6">
    <name type="scientific">Cetraspora pellucida</name>
    <dbReference type="NCBI Taxonomy" id="1433469"/>
    <lineage>
        <taxon>Eukaryota</taxon>
        <taxon>Fungi</taxon>
        <taxon>Fungi incertae sedis</taxon>
        <taxon>Mucoromycota</taxon>
        <taxon>Glomeromycotina</taxon>
        <taxon>Glomeromycetes</taxon>
        <taxon>Diversisporales</taxon>
        <taxon>Gigasporaceae</taxon>
        <taxon>Cetraspora</taxon>
    </lineage>
</organism>
<feature type="active site" evidence="4">
    <location>
        <position position="67"/>
    </location>
</feature>
<keyword evidence="2 4" id="KW-0808">Transferase</keyword>
<protein>
    <submittedName>
        <fullName evidence="5">4524_t:CDS:1</fullName>
    </submittedName>
</protein>
<dbReference type="PROSITE" id="PS51679">
    <property type="entry name" value="SAM_MT_C5"/>
    <property type="match status" value="1"/>
</dbReference>
<gene>
    <name evidence="5" type="ORF">CPELLU_LOCUS18873</name>
</gene>
<name>A0A9N9K8Y9_9GLOM</name>
<dbReference type="GO" id="GO:0005634">
    <property type="term" value="C:nucleus"/>
    <property type="evidence" value="ECO:0007669"/>
    <property type="project" value="TreeGrafter"/>
</dbReference>
<evidence type="ECO:0000313" key="5">
    <source>
        <dbReference type="EMBL" id="CAG8813104.1"/>
    </source>
</evidence>